<organism evidence="1 2">
    <name type="scientific">Diphasiastrum complanatum</name>
    <name type="common">Issler's clubmoss</name>
    <name type="synonym">Lycopodium complanatum</name>
    <dbReference type="NCBI Taxonomy" id="34168"/>
    <lineage>
        <taxon>Eukaryota</taxon>
        <taxon>Viridiplantae</taxon>
        <taxon>Streptophyta</taxon>
        <taxon>Embryophyta</taxon>
        <taxon>Tracheophyta</taxon>
        <taxon>Lycopodiopsida</taxon>
        <taxon>Lycopodiales</taxon>
        <taxon>Lycopodiaceae</taxon>
        <taxon>Lycopodioideae</taxon>
        <taxon>Diphasiastrum</taxon>
    </lineage>
</organism>
<evidence type="ECO:0000313" key="1">
    <source>
        <dbReference type="EMBL" id="KAJ7544846.1"/>
    </source>
</evidence>
<comment type="caution">
    <text evidence="1">The sequence shown here is derived from an EMBL/GenBank/DDBJ whole genome shotgun (WGS) entry which is preliminary data.</text>
</comment>
<dbReference type="Proteomes" id="UP001162992">
    <property type="component" value="Chromosome 9"/>
</dbReference>
<proteinExistence type="predicted"/>
<reference evidence="2" key="1">
    <citation type="journal article" date="2024" name="Proc. Natl. Acad. Sci. U.S.A.">
        <title>Extraordinary preservation of gene collinearity over three hundred million years revealed in homosporous lycophytes.</title>
        <authorList>
            <person name="Li C."/>
            <person name="Wickell D."/>
            <person name="Kuo L.Y."/>
            <person name="Chen X."/>
            <person name="Nie B."/>
            <person name="Liao X."/>
            <person name="Peng D."/>
            <person name="Ji J."/>
            <person name="Jenkins J."/>
            <person name="Williams M."/>
            <person name="Shu S."/>
            <person name="Plott C."/>
            <person name="Barry K."/>
            <person name="Rajasekar S."/>
            <person name="Grimwood J."/>
            <person name="Han X."/>
            <person name="Sun S."/>
            <person name="Hou Z."/>
            <person name="He W."/>
            <person name="Dai G."/>
            <person name="Sun C."/>
            <person name="Schmutz J."/>
            <person name="Leebens-Mack J.H."/>
            <person name="Li F.W."/>
            <person name="Wang L."/>
        </authorList>
    </citation>
    <scope>NUCLEOTIDE SEQUENCE [LARGE SCALE GENOMIC DNA]</scope>
    <source>
        <strain evidence="2">cv. PW_Plant_1</strain>
    </source>
</reference>
<dbReference type="EMBL" id="CM055100">
    <property type="protein sequence ID" value="KAJ7544846.1"/>
    <property type="molecule type" value="Genomic_DNA"/>
</dbReference>
<protein>
    <submittedName>
        <fullName evidence="1">Uncharacterized protein</fullName>
    </submittedName>
</protein>
<accession>A0ACC2CS58</accession>
<keyword evidence="2" id="KW-1185">Reference proteome</keyword>
<gene>
    <name evidence="1" type="ORF">O6H91_09G095900</name>
</gene>
<evidence type="ECO:0000313" key="2">
    <source>
        <dbReference type="Proteomes" id="UP001162992"/>
    </source>
</evidence>
<sequence>MSSKRCMLTYFKKAVSRALMIEYVYNDTYSCQNIIRIVRTLNLYDSKPMPIGELLDMGTQPQNSDHTNQLLNRLIILQSNLHINLSTTLLCISTALLCRKNHSMVMKMLMRLSLTLPRGLQL</sequence>
<name>A0ACC2CS58_DIPCM</name>